<dbReference type="Gene3D" id="2.130.10.10">
    <property type="entry name" value="YVTN repeat-like/Quinoprotein amine dehydrogenase"/>
    <property type="match status" value="2"/>
</dbReference>
<evidence type="ECO:0000256" key="6">
    <source>
        <dbReference type="PROSITE-ProRule" id="PRU00221"/>
    </source>
</evidence>
<reference evidence="8" key="1">
    <citation type="submission" date="2022-11" db="EMBL/GenBank/DDBJ databases">
        <authorList>
            <person name="Morgan W.R."/>
            <person name="Tartar A."/>
        </authorList>
    </citation>
    <scope>NUCLEOTIDE SEQUENCE</scope>
    <source>
        <strain evidence="8">ARSEF 373</strain>
    </source>
</reference>
<keyword evidence="9" id="KW-1185">Reference proteome</keyword>
<organism evidence="8 9">
    <name type="scientific">Lagenidium giganteum</name>
    <dbReference type="NCBI Taxonomy" id="4803"/>
    <lineage>
        <taxon>Eukaryota</taxon>
        <taxon>Sar</taxon>
        <taxon>Stramenopiles</taxon>
        <taxon>Oomycota</taxon>
        <taxon>Peronosporomycetes</taxon>
        <taxon>Pythiales</taxon>
        <taxon>Pythiaceae</taxon>
    </lineage>
</organism>
<feature type="repeat" description="WD" evidence="6">
    <location>
        <begin position="295"/>
        <end position="340"/>
    </location>
</feature>
<dbReference type="GO" id="GO:0003677">
    <property type="term" value="F:DNA binding"/>
    <property type="evidence" value="ECO:0007669"/>
    <property type="project" value="UniProtKB-KW"/>
</dbReference>
<feature type="compositionally biased region" description="Low complexity" evidence="7">
    <location>
        <begin position="174"/>
        <end position="188"/>
    </location>
</feature>
<keyword evidence="4" id="KW-0227">DNA damage</keyword>
<dbReference type="GO" id="GO:0005634">
    <property type="term" value="C:nucleus"/>
    <property type="evidence" value="ECO:0007669"/>
    <property type="project" value="TreeGrafter"/>
</dbReference>
<dbReference type="SMART" id="SM00320">
    <property type="entry name" value="WD40"/>
    <property type="match status" value="5"/>
</dbReference>
<dbReference type="PANTHER" id="PTHR14773">
    <property type="entry name" value="WD REPEAT-CONTAINING PROTEIN 76"/>
    <property type="match status" value="1"/>
</dbReference>
<sequence length="564" mass="61994">MVVTRQTTTILEFFKPVRVPAAEPSIKTSDGGDDGAVVIAKPGAPRVAAAVSHSPDTNRHSPRRTSSAVPAIAQQATQPAAKRPRKQSAVEPELSEYERLRREKMAQNAMFLKQLGIVPPIVTTTKHTPQHANADGQAMPVKKRRQRMRAPPSHEPIRRSQRLRGAPAPSNLRASTDQTATTTDSVTAESDDEPAMTYDHSSVYRYACDATDPVVDSATQDPGSEESELVGFEFAHGRPPLSDPQLKKVYSIDFGSQRNGLIATGGHQGYVSIYGTSSTDSKERSNEAQAPLMSFKAHKGWISSVKLAQTSDAGRNVLLTSSNDGFVKVWDLNQTSTLDHSPKELFKTNEVHVSGIFGLDMLDRSIVSCSKDSSVAFSTLQDDASVQVKHKFYEHDGVVKSVRLSRVDPHQFVSGGNDRALRVFDVRVPSTAALEIRNAHARAINSVQWHPEQANWVLSAGFDPDVHLFDLRKPGLPLFTFHGHYLDNHQNVIYHPVFVRSGREIVAAGGTKCQDLSLYRTHDGATISRGFISMRADYIAVDPYHERLLVASGASLQFLSFRFK</sequence>
<evidence type="ECO:0000256" key="4">
    <source>
        <dbReference type="ARBA" id="ARBA00022763"/>
    </source>
</evidence>
<accession>A0AAV2YWQ2</accession>
<keyword evidence="5" id="KW-0238">DNA-binding</keyword>
<evidence type="ECO:0000256" key="1">
    <source>
        <dbReference type="ARBA" id="ARBA00005434"/>
    </source>
</evidence>
<dbReference type="InterPro" id="IPR019775">
    <property type="entry name" value="WD40_repeat_CS"/>
</dbReference>
<dbReference type="InterPro" id="IPR001680">
    <property type="entry name" value="WD40_rpt"/>
</dbReference>
<dbReference type="InterPro" id="IPR050853">
    <property type="entry name" value="WD_repeat_DNA-damage-binding"/>
</dbReference>
<dbReference type="SUPFAM" id="SSF50978">
    <property type="entry name" value="WD40 repeat-like"/>
    <property type="match status" value="1"/>
</dbReference>
<evidence type="ECO:0008006" key="10">
    <source>
        <dbReference type="Google" id="ProtNLM"/>
    </source>
</evidence>
<dbReference type="Proteomes" id="UP001146120">
    <property type="component" value="Unassembled WGS sequence"/>
</dbReference>
<evidence type="ECO:0000256" key="2">
    <source>
        <dbReference type="ARBA" id="ARBA00022574"/>
    </source>
</evidence>
<dbReference type="PROSITE" id="PS50294">
    <property type="entry name" value="WD_REPEATS_REGION"/>
    <property type="match status" value="1"/>
</dbReference>
<proteinExistence type="inferred from homology"/>
<evidence type="ECO:0000256" key="5">
    <source>
        <dbReference type="ARBA" id="ARBA00023125"/>
    </source>
</evidence>
<dbReference type="AlphaFoldDB" id="A0AAV2YWQ2"/>
<feature type="compositionally biased region" description="Low complexity" evidence="7">
    <location>
        <begin position="68"/>
        <end position="81"/>
    </location>
</feature>
<keyword evidence="2 6" id="KW-0853">WD repeat</keyword>
<feature type="region of interest" description="Disordered" evidence="7">
    <location>
        <begin position="45"/>
        <end position="96"/>
    </location>
</feature>
<dbReference type="PROSITE" id="PS00678">
    <property type="entry name" value="WD_REPEATS_1"/>
    <property type="match status" value="1"/>
</dbReference>
<evidence type="ECO:0000256" key="3">
    <source>
        <dbReference type="ARBA" id="ARBA00022737"/>
    </source>
</evidence>
<reference evidence="8" key="2">
    <citation type="journal article" date="2023" name="Microbiol Resour">
        <title>Decontamination and Annotation of the Draft Genome Sequence of the Oomycete Lagenidium giganteum ARSEF 373.</title>
        <authorList>
            <person name="Morgan W.R."/>
            <person name="Tartar A."/>
        </authorList>
    </citation>
    <scope>NUCLEOTIDE SEQUENCE</scope>
    <source>
        <strain evidence="8">ARSEF 373</strain>
    </source>
</reference>
<dbReference type="GO" id="GO:2000001">
    <property type="term" value="P:regulation of DNA damage checkpoint"/>
    <property type="evidence" value="ECO:0007669"/>
    <property type="project" value="TreeGrafter"/>
</dbReference>
<name>A0AAV2YWQ2_9STRA</name>
<dbReference type="Pfam" id="PF00400">
    <property type="entry name" value="WD40"/>
    <property type="match status" value="2"/>
</dbReference>
<gene>
    <name evidence="8" type="ORF">N0F65_005389</name>
</gene>
<evidence type="ECO:0000313" key="9">
    <source>
        <dbReference type="Proteomes" id="UP001146120"/>
    </source>
</evidence>
<comment type="similarity">
    <text evidence="1">Belongs to the WD repeat DDB2/WDR76 family.</text>
</comment>
<dbReference type="InterPro" id="IPR036322">
    <property type="entry name" value="WD40_repeat_dom_sf"/>
</dbReference>
<dbReference type="EMBL" id="DAKRPA010000081">
    <property type="protein sequence ID" value="DAZ99517.1"/>
    <property type="molecule type" value="Genomic_DNA"/>
</dbReference>
<dbReference type="GO" id="GO:0006974">
    <property type="term" value="P:DNA damage response"/>
    <property type="evidence" value="ECO:0007669"/>
    <property type="project" value="UniProtKB-KW"/>
</dbReference>
<dbReference type="PANTHER" id="PTHR14773:SF2">
    <property type="entry name" value="(WILD MALAYSIAN BANANA) HYPOTHETICAL PROTEIN"/>
    <property type="match status" value="1"/>
</dbReference>
<keyword evidence="3" id="KW-0677">Repeat</keyword>
<protein>
    <recommendedName>
        <fullName evidence="10">WD40 repeat-like protein</fullName>
    </recommendedName>
</protein>
<evidence type="ECO:0000256" key="7">
    <source>
        <dbReference type="SAM" id="MobiDB-lite"/>
    </source>
</evidence>
<comment type="caution">
    <text evidence="8">The sequence shown here is derived from an EMBL/GenBank/DDBJ whole genome shotgun (WGS) entry which is preliminary data.</text>
</comment>
<dbReference type="PROSITE" id="PS50082">
    <property type="entry name" value="WD_REPEATS_2"/>
    <property type="match status" value="1"/>
</dbReference>
<feature type="region of interest" description="Disordered" evidence="7">
    <location>
        <begin position="125"/>
        <end position="194"/>
    </location>
</feature>
<dbReference type="InterPro" id="IPR015943">
    <property type="entry name" value="WD40/YVTN_repeat-like_dom_sf"/>
</dbReference>
<evidence type="ECO:0000313" key="8">
    <source>
        <dbReference type="EMBL" id="DAZ99517.1"/>
    </source>
</evidence>